<comment type="caution">
    <text evidence="1">The sequence shown here is derived from an EMBL/GenBank/DDBJ whole genome shotgun (WGS) entry which is preliminary data.</text>
</comment>
<evidence type="ECO:0000313" key="2">
    <source>
        <dbReference type="Proteomes" id="UP000054776"/>
    </source>
</evidence>
<proteinExistence type="predicted"/>
<gene>
    <name evidence="1" type="ORF">T01_9701</name>
</gene>
<reference evidence="1 2" key="1">
    <citation type="submission" date="2015-01" db="EMBL/GenBank/DDBJ databases">
        <title>Evolution of Trichinella species and genotypes.</title>
        <authorList>
            <person name="Korhonen P.K."/>
            <person name="Edoardo P."/>
            <person name="Giuseppe L.R."/>
            <person name="Gasser R.B."/>
        </authorList>
    </citation>
    <scope>NUCLEOTIDE SEQUENCE [LARGE SCALE GENOMIC DNA]</scope>
    <source>
        <strain evidence="1">ISS3</strain>
    </source>
</reference>
<dbReference type="Proteomes" id="UP000054776">
    <property type="component" value="Unassembled WGS sequence"/>
</dbReference>
<organism evidence="1 2">
    <name type="scientific">Trichinella spiralis</name>
    <name type="common">Trichina worm</name>
    <dbReference type="NCBI Taxonomy" id="6334"/>
    <lineage>
        <taxon>Eukaryota</taxon>
        <taxon>Metazoa</taxon>
        <taxon>Ecdysozoa</taxon>
        <taxon>Nematoda</taxon>
        <taxon>Enoplea</taxon>
        <taxon>Dorylaimia</taxon>
        <taxon>Trichinellida</taxon>
        <taxon>Trichinellidae</taxon>
        <taxon>Trichinella</taxon>
    </lineage>
</organism>
<sequence>MDLLSMMTKVSESLCLTRKAKVDEPCSSRGATAMPRIFHDVQKDLVTHWPDMIATCQRYCFYSKLSFVYCTKCNVSLCMNKARN</sequence>
<protein>
    <recommendedName>
        <fullName evidence="3">PiggyBac transposable element-derived protein domain-containing protein</fullName>
    </recommendedName>
</protein>
<keyword evidence="2" id="KW-1185">Reference proteome</keyword>
<accession>A0A0V1BXZ6</accession>
<dbReference type="EMBL" id="JYDH01000005">
    <property type="protein sequence ID" value="KRY41947.1"/>
    <property type="molecule type" value="Genomic_DNA"/>
</dbReference>
<evidence type="ECO:0000313" key="1">
    <source>
        <dbReference type="EMBL" id="KRY41947.1"/>
    </source>
</evidence>
<evidence type="ECO:0008006" key="3">
    <source>
        <dbReference type="Google" id="ProtNLM"/>
    </source>
</evidence>
<dbReference type="AlphaFoldDB" id="A0A0V1BXZ6"/>
<name>A0A0V1BXZ6_TRISP</name>
<dbReference type="InParanoid" id="A0A0V1BXZ6"/>